<dbReference type="RefSeq" id="WP_036872643.1">
    <property type="nucleotide sequence ID" value="NZ_JRFA01000002.1"/>
</dbReference>
<dbReference type="InterPro" id="IPR025050">
    <property type="entry name" value="TraL_transposon"/>
</dbReference>
<evidence type="ECO:0000256" key="1">
    <source>
        <dbReference type="SAM" id="Phobius"/>
    </source>
</evidence>
<evidence type="ECO:0008006" key="4">
    <source>
        <dbReference type="Google" id="ProtNLM"/>
    </source>
</evidence>
<dbReference type="Pfam" id="PF13150">
    <property type="entry name" value="TraL_transposon"/>
    <property type="match status" value="1"/>
</dbReference>
<organism evidence="2 3">
    <name type="scientific">Porphyromonas macacae</name>
    <dbReference type="NCBI Taxonomy" id="28115"/>
    <lineage>
        <taxon>Bacteria</taxon>
        <taxon>Pseudomonadati</taxon>
        <taxon>Bacteroidota</taxon>
        <taxon>Bacteroidia</taxon>
        <taxon>Bacteroidales</taxon>
        <taxon>Porphyromonadaceae</taxon>
        <taxon>Porphyromonas</taxon>
    </lineage>
</organism>
<sequence>MVKKSLINLRDWIDDKLRYACGSLSKDARIIIIITFILGGSILSIYWTVSSIYNIGKNSAEKEFMEIRHIERLELERKDSINHYQLQKYGTESEFESGNE</sequence>
<dbReference type="STRING" id="28115.HQ47_01040"/>
<keyword evidence="1" id="KW-1133">Transmembrane helix</keyword>
<dbReference type="Proteomes" id="UP000030103">
    <property type="component" value="Unassembled WGS sequence"/>
</dbReference>
<reference evidence="2 3" key="1">
    <citation type="submission" date="2014-09" db="EMBL/GenBank/DDBJ databases">
        <title>Draft Genome Sequence of Porphyromonas macacae COT-192_OH2859.</title>
        <authorList>
            <person name="Wallis C."/>
            <person name="Deusch O."/>
            <person name="O'Flynn C."/>
            <person name="Davis I."/>
            <person name="Horsfall A."/>
            <person name="Kirkwood N."/>
            <person name="Harris S."/>
            <person name="Eisen J.A."/>
            <person name="Coil D.A."/>
            <person name="Darling A.E."/>
            <person name="Jospin G."/>
            <person name="Alexiev A."/>
        </authorList>
    </citation>
    <scope>NUCLEOTIDE SEQUENCE [LARGE SCALE GENOMIC DNA]</scope>
    <source>
        <strain evidence="3">COT-192 OH2859</strain>
    </source>
</reference>
<keyword evidence="3" id="KW-1185">Reference proteome</keyword>
<comment type="caution">
    <text evidence="2">The sequence shown here is derived from an EMBL/GenBank/DDBJ whole genome shotgun (WGS) entry which is preliminary data.</text>
</comment>
<protein>
    <recommendedName>
        <fullName evidence="4">Conjugal transfer protein TraL</fullName>
    </recommendedName>
</protein>
<keyword evidence="1" id="KW-0812">Transmembrane</keyword>
<feature type="transmembrane region" description="Helical" evidence="1">
    <location>
        <begin position="28"/>
        <end position="49"/>
    </location>
</feature>
<dbReference type="EMBL" id="JRFA01000002">
    <property type="protein sequence ID" value="KGN76401.1"/>
    <property type="molecule type" value="Genomic_DNA"/>
</dbReference>
<keyword evidence="1" id="KW-0472">Membrane</keyword>
<evidence type="ECO:0000313" key="3">
    <source>
        <dbReference type="Proteomes" id="UP000030103"/>
    </source>
</evidence>
<name>A0A0A2EC18_9PORP</name>
<gene>
    <name evidence="2" type="ORF">HQ47_01040</name>
</gene>
<evidence type="ECO:0000313" key="2">
    <source>
        <dbReference type="EMBL" id="KGN76401.1"/>
    </source>
</evidence>
<accession>A0A0A2EC18</accession>
<dbReference type="AlphaFoldDB" id="A0A0A2EC18"/>
<proteinExistence type="predicted"/>